<evidence type="ECO:0000313" key="2">
    <source>
        <dbReference type="Proteomes" id="UP000277580"/>
    </source>
</evidence>
<dbReference type="EMBL" id="ML119129">
    <property type="protein sequence ID" value="RPB12352.1"/>
    <property type="molecule type" value="Genomic_DNA"/>
</dbReference>
<keyword evidence="2" id="KW-1185">Reference proteome</keyword>
<evidence type="ECO:0000313" key="1">
    <source>
        <dbReference type="EMBL" id="RPB12352.1"/>
    </source>
</evidence>
<proteinExistence type="predicted"/>
<organism evidence="1 2">
    <name type="scientific">Morchella conica CCBAS932</name>
    <dbReference type="NCBI Taxonomy" id="1392247"/>
    <lineage>
        <taxon>Eukaryota</taxon>
        <taxon>Fungi</taxon>
        <taxon>Dikarya</taxon>
        <taxon>Ascomycota</taxon>
        <taxon>Pezizomycotina</taxon>
        <taxon>Pezizomycetes</taxon>
        <taxon>Pezizales</taxon>
        <taxon>Morchellaceae</taxon>
        <taxon>Morchella</taxon>
    </lineage>
</organism>
<protein>
    <submittedName>
        <fullName evidence="1">Uncharacterized protein</fullName>
    </submittedName>
</protein>
<dbReference type="Proteomes" id="UP000277580">
    <property type="component" value="Unassembled WGS sequence"/>
</dbReference>
<dbReference type="InParanoid" id="A0A3N4KST1"/>
<reference evidence="1 2" key="1">
    <citation type="journal article" date="2018" name="Nat. Ecol. Evol.">
        <title>Pezizomycetes genomes reveal the molecular basis of ectomycorrhizal truffle lifestyle.</title>
        <authorList>
            <person name="Murat C."/>
            <person name="Payen T."/>
            <person name="Noel B."/>
            <person name="Kuo A."/>
            <person name="Morin E."/>
            <person name="Chen J."/>
            <person name="Kohler A."/>
            <person name="Krizsan K."/>
            <person name="Balestrini R."/>
            <person name="Da Silva C."/>
            <person name="Montanini B."/>
            <person name="Hainaut M."/>
            <person name="Levati E."/>
            <person name="Barry K.W."/>
            <person name="Belfiori B."/>
            <person name="Cichocki N."/>
            <person name="Clum A."/>
            <person name="Dockter R.B."/>
            <person name="Fauchery L."/>
            <person name="Guy J."/>
            <person name="Iotti M."/>
            <person name="Le Tacon F."/>
            <person name="Lindquist E.A."/>
            <person name="Lipzen A."/>
            <person name="Malagnac F."/>
            <person name="Mello A."/>
            <person name="Molinier V."/>
            <person name="Miyauchi S."/>
            <person name="Poulain J."/>
            <person name="Riccioni C."/>
            <person name="Rubini A."/>
            <person name="Sitrit Y."/>
            <person name="Splivallo R."/>
            <person name="Traeger S."/>
            <person name="Wang M."/>
            <person name="Zifcakova L."/>
            <person name="Wipf D."/>
            <person name="Zambonelli A."/>
            <person name="Paolocci F."/>
            <person name="Nowrousian M."/>
            <person name="Ottonello S."/>
            <person name="Baldrian P."/>
            <person name="Spatafora J.W."/>
            <person name="Henrissat B."/>
            <person name="Nagy L.G."/>
            <person name="Aury J.M."/>
            <person name="Wincker P."/>
            <person name="Grigoriev I.V."/>
            <person name="Bonfante P."/>
            <person name="Martin F.M."/>
        </authorList>
    </citation>
    <scope>NUCLEOTIDE SEQUENCE [LARGE SCALE GENOMIC DNA]</scope>
    <source>
        <strain evidence="1 2">CCBAS932</strain>
    </source>
</reference>
<gene>
    <name evidence="1" type="ORF">P167DRAFT_574398</name>
</gene>
<name>A0A3N4KST1_9PEZI</name>
<sequence>MERVTYEDRLKSAGAGNPVPSLLKEEKVESYSIVESSASLMDIDTPTGLKTRNDTPAYAVVGPTALSPTGAFGFTDYTPVRTRDGVRVVRNSGAPNMSAATVTIPFIPRSRHPMSDAPQPLDQLQPPNPNITAATRSLLELFTADKKQCQTAVIAGTGQSVTAEAARVREMLLSARSKSAEMTWECFECGGALLLEGPCFWKLDTL</sequence>
<dbReference type="AlphaFoldDB" id="A0A3N4KST1"/>
<accession>A0A3N4KST1</accession>
<dbReference type="OrthoDB" id="5396389at2759"/>